<evidence type="ECO:0000313" key="1">
    <source>
        <dbReference type="Ensembl" id="ENSSSCP00000079458.1"/>
    </source>
</evidence>
<dbReference type="Proteomes" id="UP000008227">
    <property type="component" value="Chromosome 13"/>
</dbReference>
<dbReference type="AlphaFoldDB" id="A0A8W4FJF5"/>
<proteinExistence type="predicted"/>
<reference evidence="1" key="1">
    <citation type="journal article" date="2020" name="Gigascience">
        <title>An improved pig reference genome sequence to enable pig genetics and genomics research.</title>
        <authorList>
            <person name="Warr A."/>
            <person name="Affara N."/>
            <person name="Aken B."/>
            <person name="Beiki H."/>
            <person name="Bickhart D.M."/>
            <person name="Billis K."/>
            <person name="Chow W."/>
            <person name="Eory L."/>
            <person name="Finlayson H.A."/>
            <person name="Flicek P."/>
            <person name="Giron C.G."/>
            <person name="Griffin D.K."/>
            <person name="Hall R."/>
            <person name="Hannum G."/>
            <person name="Hourlier T."/>
            <person name="Howe K."/>
            <person name="Hume D.A."/>
            <person name="Izuogu O."/>
            <person name="Kim K."/>
            <person name="Koren S."/>
            <person name="Liu H."/>
            <person name="Manchanda N."/>
            <person name="Martin F.J."/>
            <person name="Nonneman D.J."/>
            <person name="O'Connor R.E."/>
            <person name="Phillippy A.M."/>
            <person name="Rohrer G.A."/>
            <person name="Rosen B.D."/>
            <person name="Rund L.A."/>
            <person name="Sargent C.A."/>
            <person name="Schook L.B."/>
            <person name="Schroeder S.G."/>
            <person name="Schwartz A.S."/>
            <person name="Skinner B.M."/>
            <person name="Talbot R."/>
            <person name="Tseng E."/>
            <person name="Tuggle C.K."/>
            <person name="Watson M."/>
            <person name="Smith T.P.L."/>
            <person name="Archibald A.L."/>
        </authorList>
    </citation>
    <scope>NUCLEOTIDE SEQUENCE [LARGE SCALE GENOMIC DNA]</scope>
    <source>
        <strain evidence="1">Duroc</strain>
    </source>
</reference>
<sequence>MREYYEQLYTNKFDNLEEMDKFLETYSLYNLQRLNLEEIENMNRQITSTEIENNQPCQNDRTT</sequence>
<name>A0A8W4FJF5_PIG</name>
<evidence type="ECO:0000313" key="2">
    <source>
        <dbReference type="Proteomes" id="UP000008227"/>
    </source>
</evidence>
<keyword evidence="2" id="KW-1185">Reference proteome</keyword>
<dbReference type="GeneTree" id="ENSGT00950000184848"/>
<reference evidence="1" key="3">
    <citation type="submission" date="2025-09" db="UniProtKB">
        <authorList>
            <consortium name="Ensembl"/>
        </authorList>
    </citation>
    <scope>IDENTIFICATION</scope>
</reference>
<accession>A0A8W4FJF5</accession>
<reference evidence="1" key="2">
    <citation type="submission" date="2025-08" db="UniProtKB">
        <authorList>
            <consortium name="Ensembl"/>
        </authorList>
    </citation>
    <scope>IDENTIFICATION</scope>
</reference>
<dbReference type="Ensembl" id="ENSSSCT00000092240.1">
    <property type="protein sequence ID" value="ENSSSCP00000079458.1"/>
    <property type="gene ID" value="ENSSSCG00000058471.1"/>
</dbReference>
<organism evidence="1 2">
    <name type="scientific">Sus scrofa</name>
    <name type="common">Pig</name>
    <dbReference type="NCBI Taxonomy" id="9823"/>
    <lineage>
        <taxon>Eukaryota</taxon>
        <taxon>Metazoa</taxon>
        <taxon>Chordata</taxon>
        <taxon>Craniata</taxon>
        <taxon>Vertebrata</taxon>
        <taxon>Euteleostomi</taxon>
        <taxon>Mammalia</taxon>
        <taxon>Eutheria</taxon>
        <taxon>Laurasiatheria</taxon>
        <taxon>Artiodactyla</taxon>
        <taxon>Suina</taxon>
        <taxon>Suidae</taxon>
        <taxon>Sus</taxon>
    </lineage>
</organism>
<protein>
    <submittedName>
        <fullName evidence="1">Uncharacterized protein</fullName>
    </submittedName>
</protein>